<dbReference type="Proteomes" id="UP000612956">
    <property type="component" value="Unassembled WGS sequence"/>
</dbReference>
<evidence type="ECO:0000313" key="2">
    <source>
        <dbReference type="EMBL" id="GGK67475.1"/>
    </source>
</evidence>
<feature type="signal peptide" evidence="1">
    <location>
        <begin position="1"/>
        <end position="31"/>
    </location>
</feature>
<evidence type="ECO:0008006" key="4">
    <source>
        <dbReference type="Google" id="ProtNLM"/>
    </source>
</evidence>
<evidence type="ECO:0000256" key="1">
    <source>
        <dbReference type="SAM" id="SignalP"/>
    </source>
</evidence>
<reference evidence="2" key="2">
    <citation type="submission" date="2020-09" db="EMBL/GenBank/DDBJ databases">
        <authorList>
            <person name="Sun Q."/>
            <person name="Zhou Y."/>
        </authorList>
    </citation>
    <scope>NUCLEOTIDE SEQUENCE</scope>
    <source>
        <strain evidence="2">CGMCC 4.7278</strain>
    </source>
</reference>
<organism evidence="2 3">
    <name type="scientific">Nocardia camponoti</name>
    <dbReference type="NCBI Taxonomy" id="1616106"/>
    <lineage>
        <taxon>Bacteria</taxon>
        <taxon>Bacillati</taxon>
        <taxon>Actinomycetota</taxon>
        <taxon>Actinomycetes</taxon>
        <taxon>Mycobacteriales</taxon>
        <taxon>Nocardiaceae</taxon>
        <taxon>Nocardia</taxon>
    </lineage>
</organism>
<keyword evidence="1" id="KW-0732">Signal</keyword>
<name>A0A917VE09_9NOCA</name>
<dbReference type="EMBL" id="BMMW01000006">
    <property type="protein sequence ID" value="GGK67475.1"/>
    <property type="molecule type" value="Genomic_DNA"/>
</dbReference>
<dbReference type="PROSITE" id="PS51257">
    <property type="entry name" value="PROKAR_LIPOPROTEIN"/>
    <property type="match status" value="1"/>
</dbReference>
<accession>A0A917VE09</accession>
<sequence>MGTAIVKKNALRGRRSALLVGPALVACAVGACSTTPTDSPPTPATTVAAKADFDPCSDLPAAYLQREGLKRLGEPESLDNGTLKTHGCAYISHGGLGYDVRIVRTTTTLDQIRAKFPDSYREEQFSGRRGAFYSLFPRQQDRGESCVVNVETRNGSLEFDLSNSKSTETGNIDSCALVRNIVTGVLPYVPAEA</sequence>
<dbReference type="AlphaFoldDB" id="A0A917VE09"/>
<feature type="chain" id="PRO_5039541723" description="DUF3558 domain-containing protein" evidence="1">
    <location>
        <begin position="32"/>
        <end position="193"/>
    </location>
</feature>
<dbReference type="Pfam" id="PF12079">
    <property type="entry name" value="DUF3558"/>
    <property type="match status" value="1"/>
</dbReference>
<evidence type="ECO:0000313" key="3">
    <source>
        <dbReference type="Proteomes" id="UP000612956"/>
    </source>
</evidence>
<comment type="caution">
    <text evidence="2">The sequence shown here is derived from an EMBL/GenBank/DDBJ whole genome shotgun (WGS) entry which is preliminary data.</text>
</comment>
<dbReference type="InterPro" id="IPR024520">
    <property type="entry name" value="DUF3558"/>
</dbReference>
<gene>
    <name evidence="2" type="ORF">GCM10011591_44540</name>
</gene>
<proteinExistence type="predicted"/>
<reference evidence="2" key="1">
    <citation type="journal article" date="2014" name="Int. J. Syst. Evol. Microbiol.">
        <title>Complete genome sequence of Corynebacterium casei LMG S-19264T (=DSM 44701T), isolated from a smear-ripened cheese.</title>
        <authorList>
            <consortium name="US DOE Joint Genome Institute (JGI-PGF)"/>
            <person name="Walter F."/>
            <person name="Albersmeier A."/>
            <person name="Kalinowski J."/>
            <person name="Ruckert C."/>
        </authorList>
    </citation>
    <scope>NUCLEOTIDE SEQUENCE</scope>
    <source>
        <strain evidence="2">CGMCC 4.7278</strain>
    </source>
</reference>
<protein>
    <recommendedName>
        <fullName evidence="4">DUF3558 domain-containing protein</fullName>
    </recommendedName>
</protein>
<keyword evidence="3" id="KW-1185">Reference proteome</keyword>